<dbReference type="RefSeq" id="WP_093362287.1">
    <property type="nucleotide sequence ID" value="NZ_FOLG01000014.1"/>
</dbReference>
<reference evidence="2 3" key="1">
    <citation type="submission" date="2016-10" db="EMBL/GenBank/DDBJ databases">
        <authorList>
            <person name="de Groot N.N."/>
        </authorList>
    </citation>
    <scope>NUCLEOTIDE SEQUENCE [LARGE SCALE GENOMIC DNA]</scope>
    <source>
        <strain evidence="2 3">DSM 19548</strain>
    </source>
</reference>
<dbReference type="InterPro" id="IPR004360">
    <property type="entry name" value="Glyas_Fos-R_dOase_dom"/>
</dbReference>
<evidence type="ECO:0000313" key="3">
    <source>
        <dbReference type="Proteomes" id="UP000198728"/>
    </source>
</evidence>
<evidence type="ECO:0000259" key="1">
    <source>
        <dbReference type="PROSITE" id="PS51819"/>
    </source>
</evidence>
<dbReference type="Pfam" id="PF00903">
    <property type="entry name" value="Glyoxalase"/>
    <property type="match status" value="1"/>
</dbReference>
<dbReference type="InterPro" id="IPR029068">
    <property type="entry name" value="Glyas_Bleomycin-R_OHBP_Dase"/>
</dbReference>
<protein>
    <recommendedName>
        <fullName evidence="1">VOC domain-containing protein</fullName>
    </recommendedName>
</protein>
<proteinExistence type="predicted"/>
<dbReference type="Proteomes" id="UP000198728">
    <property type="component" value="Unassembled WGS sequence"/>
</dbReference>
<name>A0A1I1P9I5_9RHOB</name>
<dbReference type="SUPFAM" id="SSF54593">
    <property type="entry name" value="Glyoxalase/Bleomycin resistance protein/Dihydroxybiphenyl dioxygenase"/>
    <property type="match status" value="1"/>
</dbReference>
<dbReference type="OrthoDB" id="9793039at2"/>
<sequence length="128" mass="13287">MTFTPANFNVWAEIPVRDLSAGMAFYAAATGGILDRKEMGGEATAFLRTAEPGQGVSANLFVGEPGPADRGPVVFLVVEGTLEDAAARAEAAGGKILSDTVTIPPGRFVYAADPDGNRIGLFEPRMAS</sequence>
<gene>
    <name evidence="2" type="ORF">SAMN04488094_11476</name>
</gene>
<dbReference type="InterPro" id="IPR037523">
    <property type="entry name" value="VOC_core"/>
</dbReference>
<dbReference type="AlphaFoldDB" id="A0A1I1P9I5"/>
<organism evidence="2 3">
    <name type="scientific">Tropicimonas isoalkanivorans</name>
    <dbReference type="NCBI Taxonomy" id="441112"/>
    <lineage>
        <taxon>Bacteria</taxon>
        <taxon>Pseudomonadati</taxon>
        <taxon>Pseudomonadota</taxon>
        <taxon>Alphaproteobacteria</taxon>
        <taxon>Rhodobacterales</taxon>
        <taxon>Roseobacteraceae</taxon>
        <taxon>Tropicimonas</taxon>
    </lineage>
</organism>
<accession>A0A1I1P9I5</accession>
<dbReference type="PROSITE" id="PS51819">
    <property type="entry name" value="VOC"/>
    <property type="match status" value="1"/>
</dbReference>
<evidence type="ECO:0000313" key="2">
    <source>
        <dbReference type="EMBL" id="SFD06497.1"/>
    </source>
</evidence>
<keyword evidence="3" id="KW-1185">Reference proteome</keyword>
<dbReference type="Gene3D" id="3.10.180.10">
    <property type="entry name" value="2,3-Dihydroxybiphenyl 1,2-Dioxygenase, domain 1"/>
    <property type="match status" value="1"/>
</dbReference>
<dbReference type="STRING" id="441112.SAMN04488094_11476"/>
<dbReference type="EMBL" id="FOLG01000014">
    <property type="protein sequence ID" value="SFD06497.1"/>
    <property type="molecule type" value="Genomic_DNA"/>
</dbReference>
<feature type="domain" description="VOC" evidence="1">
    <location>
        <begin position="8"/>
        <end position="124"/>
    </location>
</feature>